<accession>A0ABY6MXS5</accession>
<dbReference type="SUPFAM" id="SSF48150">
    <property type="entry name" value="DNA-glycosylase"/>
    <property type="match status" value="1"/>
</dbReference>
<dbReference type="EC" id="3.2.2.20" evidence="1"/>
<keyword evidence="1" id="KW-0326">Glycosidase</keyword>
<keyword evidence="2" id="KW-1185">Reference proteome</keyword>
<dbReference type="RefSeq" id="WP_265046124.1">
    <property type="nucleotide sequence ID" value="NZ_CP100390.1"/>
</dbReference>
<protein>
    <submittedName>
        <fullName evidence="1">DNA-3-methyladenine glycosylase I</fullName>
        <ecNumber evidence="1">3.2.2.20</ecNumber>
    </submittedName>
</protein>
<dbReference type="GO" id="GO:0008725">
    <property type="term" value="F:DNA-3-methyladenine glycosylase activity"/>
    <property type="evidence" value="ECO:0007669"/>
    <property type="project" value="UniProtKB-EC"/>
</dbReference>
<evidence type="ECO:0000313" key="1">
    <source>
        <dbReference type="EMBL" id="UZE94631.1"/>
    </source>
</evidence>
<keyword evidence="1" id="KW-0378">Hydrolase</keyword>
<dbReference type="InterPro" id="IPR005019">
    <property type="entry name" value="Adenine_glyco"/>
</dbReference>
<dbReference type="Pfam" id="PF03352">
    <property type="entry name" value="Adenine_glyco"/>
    <property type="match status" value="1"/>
</dbReference>
<reference evidence="1" key="1">
    <citation type="submission" date="2022-06" db="EMBL/GenBank/DDBJ databases">
        <title>Alkalimarinus sp. nov., isolated from gut of a Alitta virens.</title>
        <authorList>
            <person name="Yang A.I."/>
            <person name="Shin N.-R."/>
        </authorList>
    </citation>
    <scope>NUCLEOTIDE SEQUENCE</scope>
    <source>
        <strain evidence="1">A2M4</strain>
    </source>
</reference>
<dbReference type="EMBL" id="CP100390">
    <property type="protein sequence ID" value="UZE94631.1"/>
    <property type="molecule type" value="Genomic_DNA"/>
</dbReference>
<dbReference type="InterPro" id="IPR052891">
    <property type="entry name" value="DNA-3mA_glycosylase"/>
</dbReference>
<gene>
    <name evidence="1" type="ORF">NKI27_11090</name>
</gene>
<dbReference type="InterPro" id="IPR011257">
    <property type="entry name" value="DNA_glycosylase"/>
</dbReference>
<sequence>MSTFDQIFDLALRKFNSLEALESLMPTVLDAAQLKAKSNAFYLSAMTRRIFQAGMTHSVINSKWAHFEKVFWGFDPNKLVLIDDAFMERAMQDKGLIRHWGKLQTIPINALEMKDITAEGVDFGQLLAEWDQDITQLWTYIAKRFKRMGGQSTPAFLRMVGKDTFVLTDDVVHMLMRLNVIDSKPTSKADILKVSRFFNELKDTSGKPLSYISKLMALSLN</sequence>
<dbReference type="PANTHER" id="PTHR30037:SF3">
    <property type="entry name" value="BLR0857 PROTEIN"/>
    <property type="match status" value="1"/>
</dbReference>
<dbReference type="Gene3D" id="1.10.340.30">
    <property type="entry name" value="Hypothetical protein, domain 2"/>
    <property type="match status" value="1"/>
</dbReference>
<evidence type="ECO:0000313" key="2">
    <source>
        <dbReference type="Proteomes" id="UP001163739"/>
    </source>
</evidence>
<name>A0ABY6MXS5_9ALTE</name>
<dbReference type="Proteomes" id="UP001163739">
    <property type="component" value="Chromosome"/>
</dbReference>
<proteinExistence type="predicted"/>
<organism evidence="1 2">
    <name type="scientific">Alkalimarinus alittae</name>
    <dbReference type="NCBI Taxonomy" id="2961619"/>
    <lineage>
        <taxon>Bacteria</taxon>
        <taxon>Pseudomonadati</taxon>
        <taxon>Pseudomonadota</taxon>
        <taxon>Gammaproteobacteria</taxon>
        <taxon>Alteromonadales</taxon>
        <taxon>Alteromonadaceae</taxon>
        <taxon>Alkalimarinus</taxon>
    </lineage>
</organism>
<dbReference type="PANTHER" id="PTHR30037">
    <property type="entry name" value="DNA-3-METHYLADENINE GLYCOSYLASE 1"/>
    <property type="match status" value="1"/>
</dbReference>